<reference evidence="3" key="1">
    <citation type="journal article" date="2014" name="Science">
        <title>Ancient hybridizations among the ancestral genomes of bread wheat.</title>
        <authorList>
            <consortium name="International Wheat Genome Sequencing Consortium,"/>
            <person name="Marcussen T."/>
            <person name="Sandve S.R."/>
            <person name="Heier L."/>
            <person name="Spannagl M."/>
            <person name="Pfeifer M."/>
            <person name="Jakobsen K.S."/>
            <person name="Wulff B.B."/>
            <person name="Steuernagel B."/>
            <person name="Mayer K.F."/>
            <person name="Olsen O.A."/>
        </authorList>
    </citation>
    <scope>NUCLEOTIDE SEQUENCE [LARGE SCALE GENOMIC DNA]</scope>
    <source>
        <strain evidence="3">cv. AL8/78</strain>
    </source>
</reference>
<keyword evidence="3" id="KW-1185">Reference proteome</keyword>
<name>A0A453GIC3_AEGTS</name>
<dbReference type="InterPro" id="IPR001810">
    <property type="entry name" value="F-box_dom"/>
</dbReference>
<dbReference type="AlphaFoldDB" id="A0A453GIC3"/>
<reference evidence="3" key="2">
    <citation type="journal article" date="2017" name="Nat. Plants">
        <title>The Aegilops tauschii genome reveals multiple impacts of transposons.</title>
        <authorList>
            <person name="Zhao G."/>
            <person name="Zou C."/>
            <person name="Li K."/>
            <person name="Wang K."/>
            <person name="Li T."/>
            <person name="Gao L."/>
            <person name="Zhang X."/>
            <person name="Wang H."/>
            <person name="Yang Z."/>
            <person name="Liu X."/>
            <person name="Jiang W."/>
            <person name="Mao L."/>
            <person name="Kong X."/>
            <person name="Jiao Y."/>
            <person name="Jia J."/>
        </authorList>
    </citation>
    <scope>NUCLEOTIDE SEQUENCE [LARGE SCALE GENOMIC DNA]</scope>
    <source>
        <strain evidence="3">cv. AL8/78</strain>
    </source>
</reference>
<reference evidence="2" key="3">
    <citation type="journal article" date="2017" name="Nature">
        <title>Genome sequence of the progenitor of the wheat D genome Aegilops tauschii.</title>
        <authorList>
            <person name="Luo M.C."/>
            <person name="Gu Y.Q."/>
            <person name="Puiu D."/>
            <person name="Wang H."/>
            <person name="Twardziok S.O."/>
            <person name="Deal K.R."/>
            <person name="Huo N."/>
            <person name="Zhu T."/>
            <person name="Wang L."/>
            <person name="Wang Y."/>
            <person name="McGuire P.E."/>
            <person name="Liu S."/>
            <person name="Long H."/>
            <person name="Ramasamy R.K."/>
            <person name="Rodriguez J.C."/>
            <person name="Van S.L."/>
            <person name="Yuan L."/>
            <person name="Wang Z."/>
            <person name="Xia Z."/>
            <person name="Xiao L."/>
            <person name="Anderson O.D."/>
            <person name="Ouyang S."/>
            <person name="Liang Y."/>
            <person name="Zimin A.V."/>
            <person name="Pertea G."/>
            <person name="Qi P."/>
            <person name="Bennetzen J.L."/>
            <person name="Dai X."/>
            <person name="Dawson M.W."/>
            <person name="Muller H.G."/>
            <person name="Kugler K."/>
            <person name="Rivarola-Duarte L."/>
            <person name="Spannagl M."/>
            <person name="Mayer K.F.X."/>
            <person name="Lu F.H."/>
            <person name="Bevan M.W."/>
            <person name="Leroy P."/>
            <person name="Li P."/>
            <person name="You F.M."/>
            <person name="Sun Q."/>
            <person name="Liu Z."/>
            <person name="Lyons E."/>
            <person name="Wicker T."/>
            <person name="Salzberg S.L."/>
            <person name="Devos K.M."/>
            <person name="Dvorak J."/>
        </authorList>
    </citation>
    <scope>NUCLEOTIDE SEQUENCE [LARGE SCALE GENOMIC DNA]</scope>
    <source>
        <strain evidence="2">cv. AL8/78</strain>
    </source>
</reference>
<dbReference type="Gene3D" id="3.80.10.10">
    <property type="entry name" value="Ribonuclease Inhibitor"/>
    <property type="match status" value="1"/>
</dbReference>
<reference evidence="2" key="5">
    <citation type="journal article" date="2021" name="G3 (Bethesda)">
        <title>Aegilops tauschii genome assembly Aet v5.0 features greater sequence contiguity and improved annotation.</title>
        <authorList>
            <person name="Wang L."/>
            <person name="Zhu T."/>
            <person name="Rodriguez J.C."/>
            <person name="Deal K.R."/>
            <person name="Dubcovsky J."/>
            <person name="McGuire P.E."/>
            <person name="Lux T."/>
            <person name="Spannagl M."/>
            <person name="Mayer K.F.X."/>
            <person name="Baldrich P."/>
            <person name="Meyers B.C."/>
            <person name="Huo N."/>
            <person name="Gu Y.Q."/>
            <person name="Zhou H."/>
            <person name="Devos K.M."/>
            <person name="Bennetzen J.L."/>
            <person name="Unver T."/>
            <person name="Budak H."/>
            <person name="Gulick P.J."/>
            <person name="Galiba G."/>
            <person name="Kalapos B."/>
            <person name="Nelson D.R."/>
            <person name="Li P."/>
            <person name="You F.M."/>
            <person name="Luo M.C."/>
            <person name="Dvorak J."/>
        </authorList>
    </citation>
    <scope>NUCLEOTIDE SEQUENCE [LARGE SCALE GENOMIC DNA]</scope>
    <source>
        <strain evidence="2">cv. AL8/78</strain>
    </source>
</reference>
<dbReference type="Pfam" id="PF00646">
    <property type="entry name" value="F-box"/>
    <property type="match status" value="1"/>
</dbReference>
<accession>A0A453GIC3</accession>
<dbReference type="InterPro" id="IPR036047">
    <property type="entry name" value="F-box-like_dom_sf"/>
</dbReference>
<sequence>ISPLSRRRRCVRFPQIPPKPLLAGNPIPAQTSRKLVSPYPSRPRCRCPRLFLSATRQLLASRYSIRRAAGGSSLMARATARSSRASGAARFLRRQLADRMSDLSDDLLLLVLRRLDTRTALGAGSISRRWAHLPRELSALDLKISDILPPRYHRWVLLHRDIYGKAAAHLQYRRHAVRLELLPNIKRYERRAMRALNRSVESLLQQGPRSRRGVLKRLSLEFYTTGNGSSMNRLIAEAIDAWGVEDLDVIAKPLYYEADVVHAFPSHGMCKEPGAASLRSLKLGGCLLPPLHEYGALTMLVLRDIPESTPPAAYEGVLASCPKLQTLHLISCICRSGSGALLPVEVDAPSSEIRELVFDNCKFRWIRLGALPCLESLACMGGTLVFFEYNLIPSLRQYNFALHLGVALEGARQYFAQRLKLELDMFLRCTPNITSLIVRFTGPDRWIVPSSSPLSYLPSLRRLLVTDVPSSLDASWPRLFLEMTPSLEILHINIASCKDKPGKEISWQPSELRQHHLKEFVVAGFEGTKRQIYLVNFAVGACTALRRVALFRNGHAQRKGLWDWEMVTEPHSWTDEKKDYTLKQIMDGVPSSPVQLVFG</sequence>
<feature type="domain" description="F-box" evidence="1">
    <location>
        <begin position="101"/>
        <end position="133"/>
    </location>
</feature>
<evidence type="ECO:0000259" key="1">
    <source>
        <dbReference type="Pfam" id="PF00646"/>
    </source>
</evidence>
<dbReference type="InterPro" id="IPR032675">
    <property type="entry name" value="LRR_dom_sf"/>
</dbReference>
<proteinExistence type="predicted"/>
<dbReference type="SUPFAM" id="SSF52047">
    <property type="entry name" value="RNI-like"/>
    <property type="match status" value="1"/>
</dbReference>
<dbReference type="STRING" id="200361.A0A453GIC3"/>
<dbReference type="PANTHER" id="PTHR35545">
    <property type="entry name" value="F-BOX DOMAIN-CONTAINING PROTEIN"/>
    <property type="match status" value="1"/>
</dbReference>
<dbReference type="Proteomes" id="UP000015105">
    <property type="component" value="Chromosome 3D"/>
</dbReference>
<dbReference type="SUPFAM" id="SSF81383">
    <property type="entry name" value="F-box domain"/>
    <property type="match status" value="1"/>
</dbReference>
<dbReference type="PANTHER" id="PTHR35545:SF31">
    <property type="entry name" value="F-BOX DOMAIN-CONTAINING PROTEIN"/>
    <property type="match status" value="1"/>
</dbReference>
<organism evidence="2 3">
    <name type="scientific">Aegilops tauschii subsp. strangulata</name>
    <name type="common">Goatgrass</name>
    <dbReference type="NCBI Taxonomy" id="200361"/>
    <lineage>
        <taxon>Eukaryota</taxon>
        <taxon>Viridiplantae</taxon>
        <taxon>Streptophyta</taxon>
        <taxon>Embryophyta</taxon>
        <taxon>Tracheophyta</taxon>
        <taxon>Spermatophyta</taxon>
        <taxon>Magnoliopsida</taxon>
        <taxon>Liliopsida</taxon>
        <taxon>Poales</taxon>
        <taxon>Poaceae</taxon>
        <taxon>BOP clade</taxon>
        <taxon>Pooideae</taxon>
        <taxon>Triticodae</taxon>
        <taxon>Triticeae</taxon>
        <taxon>Triticinae</taxon>
        <taxon>Aegilops</taxon>
    </lineage>
</organism>
<protein>
    <recommendedName>
        <fullName evidence="1">F-box domain-containing protein</fullName>
    </recommendedName>
</protein>
<dbReference type="EnsemblPlants" id="AET3Gv21026800.1">
    <property type="protein sequence ID" value="AET3Gv21026800.1"/>
    <property type="gene ID" value="AET3Gv21026800"/>
</dbReference>
<dbReference type="Gramene" id="AET3Gv21026800.1">
    <property type="protein sequence ID" value="AET3Gv21026800.1"/>
    <property type="gene ID" value="AET3Gv21026800"/>
</dbReference>
<evidence type="ECO:0000313" key="3">
    <source>
        <dbReference type="Proteomes" id="UP000015105"/>
    </source>
</evidence>
<evidence type="ECO:0000313" key="2">
    <source>
        <dbReference type="EnsemblPlants" id="AET3Gv21026800.1"/>
    </source>
</evidence>
<reference evidence="2" key="4">
    <citation type="submission" date="2019-03" db="UniProtKB">
        <authorList>
            <consortium name="EnsemblPlants"/>
        </authorList>
    </citation>
    <scope>IDENTIFICATION</scope>
</reference>